<accession>A0ABQ5U6J4</accession>
<evidence type="ECO:0000313" key="1">
    <source>
        <dbReference type="EMBL" id="GLQ07303.1"/>
    </source>
</evidence>
<keyword evidence="2" id="KW-1185">Reference proteome</keyword>
<name>A0ABQ5U6J4_9PROT</name>
<organism evidence="1 2">
    <name type="scientific">Sneathiella chinensis</name>
    <dbReference type="NCBI Taxonomy" id="349750"/>
    <lineage>
        <taxon>Bacteria</taxon>
        <taxon>Pseudomonadati</taxon>
        <taxon>Pseudomonadota</taxon>
        <taxon>Alphaproteobacteria</taxon>
        <taxon>Sneathiellales</taxon>
        <taxon>Sneathiellaceae</taxon>
        <taxon>Sneathiella</taxon>
    </lineage>
</organism>
<reference evidence="1" key="2">
    <citation type="submission" date="2023-01" db="EMBL/GenBank/DDBJ databases">
        <title>Draft genome sequence of Sneathiella chinensis strain NBRC 103408.</title>
        <authorList>
            <person name="Sun Q."/>
            <person name="Mori K."/>
        </authorList>
    </citation>
    <scope>NUCLEOTIDE SEQUENCE</scope>
    <source>
        <strain evidence="1">NBRC 103408</strain>
    </source>
</reference>
<evidence type="ECO:0000313" key="2">
    <source>
        <dbReference type="Proteomes" id="UP001161409"/>
    </source>
</evidence>
<gene>
    <name evidence="1" type="ORF">GCM10007924_25240</name>
</gene>
<dbReference type="EMBL" id="BSNF01000008">
    <property type="protein sequence ID" value="GLQ07303.1"/>
    <property type="molecule type" value="Genomic_DNA"/>
</dbReference>
<protein>
    <submittedName>
        <fullName evidence="1">Uncharacterized protein</fullName>
    </submittedName>
</protein>
<sequence>MDARRFEKITDAFFMENRIPYIGENFTNKYHYNEKPFKRFSCCLLENHHFDGALRPLERPANGHGHRVGNLIRGHIPLIGEIKRGIRIEAERHPGAKPRPVAGPVRPVDQETAVRLQPCLASLRPAGLITRNKKGPAKPTLPDPCLIK</sequence>
<reference evidence="1" key="1">
    <citation type="journal article" date="2014" name="Int. J. Syst. Evol. Microbiol.">
        <title>Complete genome of a new Firmicutes species belonging to the dominant human colonic microbiota ('Ruminococcus bicirculans') reveals two chromosomes and a selective capacity to utilize plant glucans.</title>
        <authorList>
            <consortium name="NISC Comparative Sequencing Program"/>
            <person name="Wegmann U."/>
            <person name="Louis P."/>
            <person name="Goesmann A."/>
            <person name="Henrissat B."/>
            <person name="Duncan S.H."/>
            <person name="Flint H.J."/>
        </authorList>
    </citation>
    <scope>NUCLEOTIDE SEQUENCE</scope>
    <source>
        <strain evidence="1">NBRC 103408</strain>
    </source>
</reference>
<dbReference type="Proteomes" id="UP001161409">
    <property type="component" value="Unassembled WGS sequence"/>
</dbReference>
<proteinExistence type="predicted"/>
<comment type="caution">
    <text evidence="1">The sequence shown here is derived from an EMBL/GenBank/DDBJ whole genome shotgun (WGS) entry which is preliminary data.</text>
</comment>